<evidence type="ECO:0000313" key="2">
    <source>
        <dbReference type="EMBL" id="VEL39154.1"/>
    </source>
</evidence>
<evidence type="ECO:0000313" key="3">
    <source>
        <dbReference type="Proteomes" id="UP000784294"/>
    </source>
</evidence>
<dbReference type="AlphaFoldDB" id="A0A448XL11"/>
<name>A0A448XL11_9PLAT</name>
<feature type="compositionally biased region" description="Basic and acidic residues" evidence="1">
    <location>
        <begin position="80"/>
        <end position="92"/>
    </location>
</feature>
<feature type="compositionally biased region" description="Acidic residues" evidence="1">
    <location>
        <begin position="19"/>
        <end position="32"/>
    </location>
</feature>
<accession>A0A448XL11</accession>
<sequence>MTQEENASEDEGSDKSVYEEDEDVEEDLESDGEGSKREEQNEGSKALLLFQEEGVHQRDLRSQQSSAKEKQAVAGSIEPSPDKQAHRRAKEETELDGPDMVVKPVISLQQFLASHEFVSSCWANSRLLRADDSVTRSTLLLQEQRQGDLFQLASKLDGQTCNQGPVKVYLPYYS</sequence>
<feature type="compositionally biased region" description="Basic and acidic residues" evidence="1">
    <location>
        <begin position="33"/>
        <end position="42"/>
    </location>
</feature>
<evidence type="ECO:0000256" key="1">
    <source>
        <dbReference type="SAM" id="MobiDB-lite"/>
    </source>
</evidence>
<comment type="caution">
    <text evidence="2">The sequence shown here is derived from an EMBL/GenBank/DDBJ whole genome shotgun (WGS) entry which is preliminary data.</text>
</comment>
<proteinExistence type="predicted"/>
<dbReference type="EMBL" id="CAAALY010260269">
    <property type="protein sequence ID" value="VEL39154.1"/>
    <property type="molecule type" value="Genomic_DNA"/>
</dbReference>
<feature type="region of interest" description="Disordered" evidence="1">
    <location>
        <begin position="1"/>
        <end position="96"/>
    </location>
</feature>
<keyword evidence="3" id="KW-1185">Reference proteome</keyword>
<protein>
    <submittedName>
        <fullName evidence="2">Uncharacterized protein</fullName>
    </submittedName>
</protein>
<reference evidence="2" key="1">
    <citation type="submission" date="2018-11" db="EMBL/GenBank/DDBJ databases">
        <authorList>
            <consortium name="Pathogen Informatics"/>
        </authorList>
    </citation>
    <scope>NUCLEOTIDE SEQUENCE</scope>
</reference>
<organism evidence="2 3">
    <name type="scientific">Protopolystoma xenopodis</name>
    <dbReference type="NCBI Taxonomy" id="117903"/>
    <lineage>
        <taxon>Eukaryota</taxon>
        <taxon>Metazoa</taxon>
        <taxon>Spiralia</taxon>
        <taxon>Lophotrochozoa</taxon>
        <taxon>Platyhelminthes</taxon>
        <taxon>Monogenea</taxon>
        <taxon>Polyopisthocotylea</taxon>
        <taxon>Polystomatidea</taxon>
        <taxon>Polystomatidae</taxon>
        <taxon>Protopolystoma</taxon>
    </lineage>
</organism>
<gene>
    <name evidence="2" type="ORF">PXEA_LOCUS32594</name>
</gene>
<dbReference type="Proteomes" id="UP000784294">
    <property type="component" value="Unassembled WGS sequence"/>
</dbReference>
<feature type="compositionally biased region" description="Basic and acidic residues" evidence="1">
    <location>
        <begin position="53"/>
        <end position="71"/>
    </location>
</feature>
<feature type="compositionally biased region" description="Acidic residues" evidence="1">
    <location>
        <begin position="1"/>
        <end position="12"/>
    </location>
</feature>